<comment type="cofactor">
    <cofactor evidence="10">
        <name>thiamine diphosphate</name>
        <dbReference type="ChEBI" id="CHEBI:58937"/>
    </cofactor>
    <text evidence="10">Binds 1 thiamine pyrophosphate per subunit.</text>
</comment>
<dbReference type="SMART" id="SM00861">
    <property type="entry name" value="Transket_pyr"/>
    <property type="match status" value="1"/>
</dbReference>
<evidence type="ECO:0000256" key="2">
    <source>
        <dbReference type="ARBA" id="ARBA00011081"/>
    </source>
</evidence>
<feature type="binding site" evidence="10">
    <location>
        <position position="175"/>
    </location>
    <ligand>
        <name>thiamine diphosphate</name>
        <dbReference type="ChEBI" id="CHEBI:58937"/>
    </ligand>
</feature>
<feature type="binding site" evidence="10">
    <location>
        <position position="175"/>
    </location>
    <ligand>
        <name>Mg(2+)</name>
        <dbReference type="ChEBI" id="CHEBI:18420"/>
    </ligand>
</feature>
<evidence type="ECO:0000259" key="12">
    <source>
        <dbReference type="SMART" id="SM00861"/>
    </source>
</evidence>
<dbReference type="EMBL" id="JAVREH010000004">
    <property type="protein sequence ID" value="MDT0260770.1"/>
    <property type="molecule type" value="Genomic_DNA"/>
</dbReference>
<feature type="binding site" evidence="10">
    <location>
        <begin position="147"/>
        <end position="148"/>
    </location>
    <ligand>
        <name>thiamine diphosphate</name>
        <dbReference type="ChEBI" id="CHEBI:58937"/>
    </ligand>
</feature>
<feature type="binding site" evidence="10">
    <location>
        <position position="74"/>
    </location>
    <ligand>
        <name>thiamine diphosphate</name>
        <dbReference type="ChEBI" id="CHEBI:58937"/>
    </ligand>
</feature>
<dbReference type="SUPFAM" id="SSF52922">
    <property type="entry name" value="TK C-terminal domain-like"/>
    <property type="match status" value="1"/>
</dbReference>
<comment type="caution">
    <text evidence="13">The sequence shown here is derived from an EMBL/GenBank/DDBJ whole genome shotgun (WGS) entry which is preliminary data.</text>
</comment>
<feature type="binding site" evidence="10">
    <location>
        <position position="367"/>
    </location>
    <ligand>
        <name>thiamine diphosphate</name>
        <dbReference type="ChEBI" id="CHEBI:58937"/>
    </ligand>
</feature>
<dbReference type="InterPro" id="IPR029061">
    <property type="entry name" value="THDP-binding"/>
</dbReference>
<dbReference type="NCBIfam" id="TIGR00204">
    <property type="entry name" value="dxs"/>
    <property type="match status" value="1"/>
</dbReference>
<evidence type="ECO:0000256" key="10">
    <source>
        <dbReference type="HAMAP-Rule" id="MF_00315"/>
    </source>
</evidence>
<evidence type="ECO:0000256" key="3">
    <source>
        <dbReference type="ARBA" id="ARBA00011738"/>
    </source>
</evidence>
<feature type="binding site" evidence="10">
    <location>
        <position position="146"/>
    </location>
    <ligand>
        <name>Mg(2+)</name>
        <dbReference type="ChEBI" id="CHEBI:18420"/>
    </ligand>
</feature>
<dbReference type="Proteomes" id="UP001183176">
    <property type="component" value="Unassembled WGS sequence"/>
</dbReference>
<dbReference type="PANTHER" id="PTHR43322">
    <property type="entry name" value="1-D-DEOXYXYLULOSE 5-PHOSPHATE SYNTHASE-RELATED"/>
    <property type="match status" value="1"/>
</dbReference>
<dbReference type="InterPro" id="IPR005475">
    <property type="entry name" value="Transketolase-like_Pyr-bd"/>
</dbReference>
<feature type="binding site" evidence="10">
    <location>
        <begin position="115"/>
        <end position="117"/>
    </location>
    <ligand>
        <name>thiamine diphosphate</name>
        <dbReference type="ChEBI" id="CHEBI:58937"/>
    </ligand>
</feature>
<keyword evidence="8 10" id="KW-0786">Thiamine pyrophosphate</keyword>
<dbReference type="InterPro" id="IPR033248">
    <property type="entry name" value="Transketolase_C"/>
</dbReference>
<evidence type="ECO:0000256" key="6">
    <source>
        <dbReference type="ARBA" id="ARBA00022842"/>
    </source>
</evidence>
<evidence type="ECO:0000256" key="8">
    <source>
        <dbReference type="ARBA" id="ARBA00023052"/>
    </source>
</evidence>
<dbReference type="Pfam" id="PF02780">
    <property type="entry name" value="Transketolase_C"/>
    <property type="match status" value="1"/>
</dbReference>
<evidence type="ECO:0000256" key="1">
    <source>
        <dbReference type="ARBA" id="ARBA00004980"/>
    </source>
</evidence>
<dbReference type="CDD" id="cd07033">
    <property type="entry name" value="TPP_PYR_DXS_TK_like"/>
    <property type="match status" value="1"/>
</dbReference>
<organism evidence="13 14">
    <name type="scientific">Jatrophihabitans lederbergiae</name>
    <dbReference type="NCBI Taxonomy" id="3075547"/>
    <lineage>
        <taxon>Bacteria</taxon>
        <taxon>Bacillati</taxon>
        <taxon>Actinomycetota</taxon>
        <taxon>Actinomycetes</taxon>
        <taxon>Jatrophihabitantales</taxon>
        <taxon>Jatrophihabitantaceae</taxon>
        <taxon>Jatrophihabitans</taxon>
    </lineage>
</organism>
<feature type="region of interest" description="Disordered" evidence="11">
    <location>
        <begin position="633"/>
        <end position="661"/>
    </location>
</feature>
<name>A0ABU2J6Z8_9ACTN</name>
<comment type="similarity">
    <text evidence="2 10">Belongs to the transketolase family. DXPS subfamily.</text>
</comment>
<dbReference type="Gene3D" id="3.40.50.920">
    <property type="match status" value="1"/>
</dbReference>
<keyword evidence="5 10" id="KW-0479">Metal-binding</keyword>
<feature type="binding site" evidence="10">
    <location>
        <position position="286"/>
    </location>
    <ligand>
        <name>thiamine diphosphate</name>
        <dbReference type="ChEBI" id="CHEBI:58937"/>
    </ligand>
</feature>
<evidence type="ECO:0000256" key="7">
    <source>
        <dbReference type="ARBA" id="ARBA00022977"/>
    </source>
</evidence>
<dbReference type="HAMAP" id="MF_00315">
    <property type="entry name" value="DXP_synth"/>
    <property type="match status" value="1"/>
</dbReference>
<comment type="function">
    <text evidence="10">Catalyzes the acyloin condensation reaction between C atoms 2 and 3 of pyruvate and glyceraldehyde 3-phosphate to yield 1-deoxy-D-xylulose-5-phosphate (DXP).</text>
</comment>
<evidence type="ECO:0000313" key="14">
    <source>
        <dbReference type="Proteomes" id="UP001183176"/>
    </source>
</evidence>
<evidence type="ECO:0000313" key="13">
    <source>
        <dbReference type="EMBL" id="MDT0260770.1"/>
    </source>
</evidence>
<dbReference type="PROSITE" id="PS00802">
    <property type="entry name" value="TRANSKETOLASE_2"/>
    <property type="match status" value="1"/>
</dbReference>
<dbReference type="EC" id="2.2.1.7" evidence="10"/>
<feature type="compositionally biased region" description="Basic and acidic residues" evidence="11">
    <location>
        <begin position="652"/>
        <end position="661"/>
    </location>
</feature>
<dbReference type="InterPro" id="IPR009014">
    <property type="entry name" value="Transketo_C/PFOR_II"/>
</dbReference>
<evidence type="ECO:0000256" key="9">
    <source>
        <dbReference type="ARBA" id="ARBA00023229"/>
    </source>
</evidence>
<reference evidence="14" key="1">
    <citation type="submission" date="2023-07" db="EMBL/GenBank/DDBJ databases">
        <title>30 novel species of actinomycetes from the DSMZ collection.</title>
        <authorList>
            <person name="Nouioui I."/>
        </authorList>
    </citation>
    <scope>NUCLEOTIDE SEQUENCE [LARGE SCALE GENOMIC DNA]</scope>
    <source>
        <strain evidence="14">DSM 44399</strain>
    </source>
</reference>
<dbReference type="InterPro" id="IPR005477">
    <property type="entry name" value="Dxylulose-5-P_synthase"/>
</dbReference>
<dbReference type="InterPro" id="IPR020826">
    <property type="entry name" value="Transketolase_BS"/>
</dbReference>
<dbReference type="Gene3D" id="3.40.50.970">
    <property type="match status" value="2"/>
</dbReference>
<dbReference type="CDD" id="cd02007">
    <property type="entry name" value="TPP_DXS"/>
    <property type="match status" value="1"/>
</dbReference>
<comment type="cofactor">
    <cofactor evidence="10">
        <name>Mg(2+)</name>
        <dbReference type="ChEBI" id="CHEBI:18420"/>
    </cofactor>
    <text evidence="10">Binds 1 Mg(2+) ion per subunit.</text>
</comment>
<comment type="subunit">
    <text evidence="3 10">Homodimer.</text>
</comment>
<protein>
    <recommendedName>
        <fullName evidence="10">1-deoxy-D-xylulose-5-phosphate synthase</fullName>
        <ecNumber evidence="10">2.2.1.7</ecNumber>
    </recommendedName>
    <alternativeName>
        <fullName evidence="10">1-deoxyxylulose-5-phosphate synthase</fullName>
        <shortName evidence="10">DXP synthase</shortName>
        <shortName evidence="10">DXPS</shortName>
    </alternativeName>
</protein>
<evidence type="ECO:0000256" key="4">
    <source>
        <dbReference type="ARBA" id="ARBA00022679"/>
    </source>
</evidence>
<proteinExistence type="inferred from homology"/>
<gene>
    <name evidence="10 13" type="primary">dxs</name>
    <name evidence="13" type="ORF">RM423_05110</name>
</gene>
<dbReference type="RefSeq" id="WP_311421922.1">
    <property type="nucleotide sequence ID" value="NZ_JAVREH010000004.1"/>
</dbReference>
<keyword evidence="4 10" id="KW-0808">Transferase</keyword>
<dbReference type="Pfam" id="PF02779">
    <property type="entry name" value="Transket_pyr"/>
    <property type="match status" value="1"/>
</dbReference>
<feature type="domain" description="Transketolase-like pyrimidine-binding" evidence="12">
    <location>
        <begin position="316"/>
        <end position="481"/>
    </location>
</feature>
<dbReference type="GO" id="GO:0008661">
    <property type="term" value="F:1-deoxy-D-xylulose-5-phosphate synthase activity"/>
    <property type="evidence" value="ECO:0007669"/>
    <property type="project" value="UniProtKB-EC"/>
</dbReference>
<comment type="pathway">
    <text evidence="1 10">Metabolic intermediate biosynthesis; 1-deoxy-D-xylulose 5-phosphate biosynthesis; 1-deoxy-D-xylulose 5-phosphate from D-glyceraldehyde 3-phosphate and pyruvate: step 1/1.</text>
</comment>
<evidence type="ECO:0000256" key="5">
    <source>
        <dbReference type="ARBA" id="ARBA00022723"/>
    </source>
</evidence>
<comment type="catalytic activity">
    <reaction evidence="10">
        <text>D-glyceraldehyde 3-phosphate + pyruvate + H(+) = 1-deoxy-D-xylulose 5-phosphate + CO2</text>
        <dbReference type="Rhea" id="RHEA:12605"/>
        <dbReference type="ChEBI" id="CHEBI:15361"/>
        <dbReference type="ChEBI" id="CHEBI:15378"/>
        <dbReference type="ChEBI" id="CHEBI:16526"/>
        <dbReference type="ChEBI" id="CHEBI:57792"/>
        <dbReference type="ChEBI" id="CHEBI:59776"/>
        <dbReference type="EC" id="2.2.1.7"/>
    </reaction>
</comment>
<sequence length="661" mass="69538">MSSVLNRLSGPADLRQLSTDELAFLAIEIRDFLVRKVSRTGGHLGPNLGAVELTLALHRVFDSPTEPILFDTGHQSYVHKIITGRRDGFDGLRQADGLSGYPSRAESEHDWIENSHASTALSYADGMAKAFDVRGARRPVVAVVGDGALTGGMCWEALNNIAGSDRPVVIVVNDNGRSYSPTIGGLANQLAGLRLRPGYERMLQNVKGTLERTPLVGPPLYDALHGFKRGVKDLLAPQGMFEDLGLKYIGPVDGHDQAALEHAFGLARQFGGPVLVHCVTRKGYGYAPAENHLADHMHGGGAFDPETGVSLSSGGRSWTKVFSDEIVRQGRERDDVVAITAAMLDPVGLGAFAEEFPSRCFDVGIAEQHALTSAAGMAAAGLHPVIALYATFLNRAFDQLLMDVGLHRAGVTVVLDRAGVTGEDGASHNGMWDLAMLGIVPGIHITAPRDEQTLRTGLAQCLDIADAPSVLRYPKTALGPDIPAVRSTGGVDVLAEPDSGPVDILLISVGAMAADALAAAGRIAEAGYTVRVVDPRWVTPVPPALSALAADAGVVVTVEDGVVVNGAGSRFAQFLREGSPTVHTREIGIPVEFLDHGKVAEVRAAIGLTPRGISRRTIEFAAAVLGRGIADGKAGGGAASGEGTVFTTSPELSRRSEHRPD</sequence>
<keyword evidence="9 10" id="KW-0414">Isoprene biosynthesis</keyword>
<accession>A0ABU2J6Z8</accession>
<keyword evidence="14" id="KW-1185">Reference proteome</keyword>
<keyword evidence="6 10" id="KW-0460">Magnesium</keyword>
<keyword evidence="7 10" id="KW-0784">Thiamine biosynthesis</keyword>
<dbReference type="SUPFAM" id="SSF52518">
    <property type="entry name" value="Thiamin diphosphate-binding fold (THDP-binding)"/>
    <property type="match status" value="2"/>
</dbReference>
<dbReference type="Pfam" id="PF13292">
    <property type="entry name" value="DXP_synthase_N"/>
    <property type="match status" value="1"/>
</dbReference>
<evidence type="ECO:0000256" key="11">
    <source>
        <dbReference type="SAM" id="MobiDB-lite"/>
    </source>
</evidence>
<dbReference type="PANTHER" id="PTHR43322:SF5">
    <property type="entry name" value="1-DEOXY-D-XYLULOSE-5-PHOSPHATE SYNTHASE, CHLOROPLASTIC"/>
    <property type="match status" value="1"/>
</dbReference>
<dbReference type="NCBIfam" id="NF003933">
    <property type="entry name" value="PRK05444.2-2"/>
    <property type="match status" value="1"/>
</dbReference>